<evidence type="ECO:0000256" key="6">
    <source>
        <dbReference type="ARBA" id="ARBA00023157"/>
    </source>
</evidence>
<evidence type="ECO:0000256" key="5">
    <source>
        <dbReference type="ARBA" id="ARBA00022729"/>
    </source>
</evidence>
<keyword evidence="4" id="KW-0372">Hormone</keyword>
<protein>
    <recommendedName>
        <fullName evidence="11">Rapid alkalinization factor</fullName>
    </recommendedName>
</protein>
<evidence type="ECO:0000256" key="4">
    <source>
        <dbReference type="ARBA" id="ARBA00022702"/>
    </source>
</evidence>
<comment type="function">
    <text evidence="7">Cell signaling peptide that may regulate plant stress, growth, and development. Mediates a rapid alkalinization of extracellular space by mediating a transient increase in the cytoplasmic Ca(2+) concentration leading to a calcium-dependent signaling events through a cell surface receptor and a concomitant activation of some intracellular mitogen-activated protein kinases.</text>
</comment>
<comment type="similarity">
    <text evidence="2">Belongs to the plant rapid alkalinization factor (RALF) family.</text>
</comment>
<reference evidence="9" key="1">
    <citation type="submission" date="2022-12" db="EMBL/GenBank/DDBJ databases">
        <title>Draft genome assemblies for two species of Escallonia (Escalloniales).</title>
        <authorList>
            <person name="Chanderbali A."/>
            <person name="Dervinis C."/>
            <person name="Anghel I."/>
            <person name="Soltis D."/>
            <person name="Soltis P."/>
            <person name="Zapata F."/>
        </authorList>
    </citation>
    <scope>NUCLEOTIDE SEQUENCE</scope>
    <source>
        <strain evidence="9">UCBG64.0493</strain>
        <tissue evidence="9">Leaf</tissue>
    </source>
</reference>
<organism evidence="9 10">
    <name type="scientific">Escallonia herrerae</name>
    <dbReference type="NCBI Taxonomy" id="1293975"/>
    <lineage>
        <taxon>Eukaryota</taxon>
        <taxon>Viridiplantae</taxon>
        <taxon>Streptophyta</taxon>
        <taxon>Embryophyta</taxon>
        <taxon>Tracheophyta</taxon>
        <taxon>Spermatophyta</taxon>
        <taxon>Magnoliopsida</taxon>
        <taxon>eudicotyledons</taxon>
        <taxon>Gunneridae</taxon>
        <taxon>Pentapetalae</taxon>
        <taxon>asterids</taxon>
        <taxon>campanulids</taxon>
        <taxon>Escalloniales</taxon>
        <taxon>Escalloniaceae</taxon>
        <taxon>Escallonia</taxon>
    </lineage>
</organism>
<comment type="subcellular location">
    <subcellularLocation>
        <location evidence="1">Secreted</location>
    </subcellularLocation>
</comment>
<dbReference type="PANTHER" id="PTHR34270">
    <property type="entry name" value="PROTEIN RALF-LIKE 15-RELATED"/>
    <property type="match status" value="1"/>
</dbReference>
<keyword evidence="10" id="KW-1185">Reference proteome</keyword>
<comment type="caution">
    <text evidence="9">The sequence shown here is derived from an EMBL/GenBank/DDBJ whole genome shotgun (WGS) entry which is preliminary data.</text>
</comment>
<keyword evidence="6" id="KW-1015">Disulfide bond</keyword>
<sequence length="115" mass="12318">MAEIPGAESRRSTRRNAASSSEMAAFRGAMALCVSMLIVSSLMIDVASGKTIGYPALGRDDIPCGQNGKNCHPTSPANDYNRGCELIERCRPHLEAVKFGRKLKVSPPEGAKPEN</sequence>
<feature type="region of interest" description="Disordered" evidence="8">
    <location>
        <begin position="1"/>
        <end position="20"/>
    </location>
</feature>
<evidence type="ECO:0008006" key="11">
    <source>
        <dbReference type="Google" id="ProtNLM"/>
    </source>
</evidence>
<dbReference type="PANTHER" id="PTHR34270:SF3">
    <property type="entry name" value="PROTEIN RALF-LIKE 16-RELATED"/>
    <property type="match status" value="1"/>
</dbReference>
<dbReference type="GO" id="GO:0005576">
    <property type="term" value="C:extracellular region"/>
    <property type="evidence" value="ECO:0007669"/>
    <property type="project" value="UniProtKB-SubCell"/>
</dbReference>
<dbReference type="Proteomes" id="UP001188597">
    <property type="component" value="Unassembled WGS sequence"/>
</dbReference>
<dbReference type="EMBL" id="JAVXUP010000598">
    <property type="protein sequence ID" value="KAK3024565.1"/>
    <property type="molecule type" value="Genomic_DNA"/>
</dbReference>
<dbReference type="AlphaFoldDB" id="A0AA88WFH8"/>
<gene>
    <name evidence="9" type="ORF">RJ639_043505</name>
</gene>
<evidence type="ECO:0000256" key="2">
    <source>
        <dbReference type="ARBA" id="ARBA00009178"/>
    </source>
</evidence>
<evidence type="ECO:0000256" key="8">
    <source>
        <dbReference type="SAM" id="MobiDB-lite"/>
    </source>
</evidence>
<evidence type="ECO:0000256" key="1">
    <source>
        <dbReference type="ARBA" id="ARBA00004613"/>
    </source>
</evidence>
<evidence type="ECO:0000256" key="3">
    <source>
        <dbReference type="ARBA" id="ARBA00022525"/>
    </source>
</evidence>
<evidence type="ECO:0000256" key="7">
    <source>
        <dbReference type="ARBA" id="ARBA00037228"/>
    </source>
</evidence>
<evidence type="ECO:0000313" key="9">
    <source>
        <dbReference type="EMBL" id="KAK3024565.1"/>
    </source>
</evidence>
<keyword evidence="5" id="KW-0732">Signal</keyword>
<dbReference type="Pfam" id="PF05498">
    <property type="entry name" value="RALF"/>
    <property type="match status" value="1"/>
</dbReference>
<proteinExistence type="inferred from homology"/>
<accession>A0AA88WFH8</accession>
<keyword evidence="3" id="KW-0964">Secreted</keyword>
<dbReference type="GO" id="GO:0005179">
    <property type="term" value="F:hormone activity"/>
    <property type="evidence" value="ECO:0007669"/>
    <property type="project" value="UniProtKB-KW"/>
</dbReference>
<evidence type="ECO:0000313" key="10">
    <source>
        <dbReference type="Proteomes" id="UP001188597"/>
    </source>
</evidence>
<name>A0AA88WFH8_9ASTE</name>
<dbReference type="InterPro" id="IPR008801">
    <property type="entry name" value="RALF"/>
</dbReference>